<name>A0ABR2MYN0_9ASPA</name>
<proteinExistence type="predicted"/>
<evidence type="ECO:0000313" key="2">
    <source>
        <dbReference type="Proteomes" id="UP001412067"/>
    </source>
</evidence>
<protein>
    <submittedName>
        <fullName evidence="1">Uncharacterized protein</fullName>
    </submittedName>
</protein>
<reference evidence="1 2" key="1">
    <citation type="journal article" date="2022" name="Nat. Plants">
        <title>Genomes of leafy and leafless Platanthera orchids illuminate the evolution of mycoheterotrophy.</title>
        <authorList>
            <person name="Li M.H."/>
            <person name="Liu K.W."/>
            <person name="Li Z."/>
            <person name="Lu H.C."/>
            <person name="Ye Q.L."/>
            <person name="Zhang D."/>
            <person name="Wang J.Y."/>
            <person name="Li Y.F."/>
            <person name="Zhong Z.M."/>
            <person name="Liu X."/>
            <person name="Yu X."/>
            <person name="Liu D.K."/>
            <person name="Tu X.D."/>
            <person name="Liu B."/>
            <person name="Hao Y."/>
            <person name="Liao X.Y."/>
            <person name="Jiang Y.T."/>
            <person name="Sun W.H."/>
            <person name="Chen J."/>
            <person name="Chen Y.Q."/>
            <person name="Ai Y."/>
            <person name="Zhai J.W."/>
            <person name="Wu S.S."/>
            <person name="Zhou Z."/>
            <person name="Hsiao Y.Y."/>
            <person name="Wu W.L."/>
            <person name="Chen Y.Y."/>
            <person name="Lin Y.F."/>
            <person name="Hsu J.L."/>
            <person name="Li C.Y."/>
            <person name="Wang Z.W."/>
            <person name="Zhao X."/>
            <person name="Zhong W.Y."/>
            <person name="Ma X.K."/>
            <person name="Ma L."/>
            <person name="Huang J."/>
            <person name="Chen G.Z."/>
            <person name="Huang M.Z."/>
            <person name="Huang L."/>
            <person name="Peng D.H."/>
            <person name="Luo Y.B."/>
            <person name="Zou S.Q."/>
            <person name="Chen S.P."/>
            <person name="Lan S."/>
            <person name="Tsai W.C."/>
            <person name="Van de Peer Y."/>
            <person name="Liu Z.J."/>
        </authorList>
    </citation>
    <scope>NUCLEOTIDE SEQUENCE [LARGE SCALE GENOMIC DNA]</scope>
    <source>
        <strain evidence="1">Lor288</strain>
    </source>
</reference>
<sequence>MKAHSTLLKLGLDTNPVATIKMYFWCREVGSAEIEFEGREASLHSKILTIKGDVFNEKYVDAAKSIGRADGFVGLFMEDHSIALSVLSAAANLGWLRLGKQVPRSPQKGLHLLSRLYNEEGFARGNSFTFATALDACSSLASLNAGKQIHAQVLRTSDTDGRQIVAVQTDLVDMYSRWPPNI</sequence>
<evidence type="ECO:0000313" key="1">
    <source>
        <dbReference type="EMBL" id="KAK8968814.1"/>
    </source>
</evidence>
<dbReference type="PANTHER" id="PTHR24015:SF1709">
    <property type="entry name" value="PENTATRICOPEPTIDE REPEAT-CONTAINING PROTEIN"/>
    <property type="match status" value="1"/>
</dbReference>
<dbReference type="InterPro" id="IPR046960">
    <property type="entry name" value="PPR_At4g14850-like_plant"/>
</dbReference>
<accession>A0ABR2MYN0</accession>
<comment type="caution">
    <text evidence="1">The sequence shown here is derived from an EMBL/GenBank/DDBJ whole genome shotgun (WGS) entry which is preliminary data.</text>
</comment>
<keyword evidence="2" id="KW-1185">Reference proteome</keyword>
<organism evidence="1 2">
    <name type="scientific">Platanthera guangdongensis</name>
    <dbReference type="NCBI Taxonomy" id="2320717"/>
    <lineage>
        <taxon>Eukaryota</taxon>
        <taxon>Viridiplantae</taxon>
        <taxon>Streptophyta</taxon>
        <taxon>Embryophyta</taxon>
        <taxon>Tracheophyta</taxon>
        <taxon>Spermatophyta</taxon>
        <taxon>Magnoliopsida</taxon>
        <taxon>Liliopsida</taxon>
        <taxon>Asparagales</taxon>
        <taxon>Orchidaceae</taxon>
        <taxon>Orchidoideae</taxon>
        <taxon>Orchideae</taxon>
        <taxon>Orchidinae</taxon>
        <taxon>Platanthera</taxon>
    </lineage>
</organism>
<dbReference type="Proteomes" id="UP001412067">
    <property type="component" value="Unassembled WGS sequence"/>
</dbReference>
<dbReference type="PANTHER" id="PTHR24015">
    <property type="entry name" value="OS07G0578800 PROTEIN-RELATED"/>
    <property type="match status" value="1"/>
</dbReference>
<dbReference type="EMBL" id="JBBWWR010000003">
    <property type="protein sequence ID" value="KAK8968814.1"/>
    <property type="molecule type" value="Genomic_DNA"/>
</dbReference>
<gene>
    <name evidence="1" type="ORF">KSP40_PGU021875</name>
</gene>